<organism evidence="2 3">
    <name type="scientific">Coregonus suidteri</name>
    <dbReference type="NCBI Taxonomy" id="861788"/>
    <lineage>
        <taxon>Eukaryota</taxon>
        <taxon>Metazoa</taxon>
        <taxon>Chordata</taxon>
        <taxon>Craniata</taxon>
        <taxon>Vertebrata</taxon>
        <taxon>Euteleostomi</taxon>
        <taxon>Actinopterygii</taxon>
        <taxon>Neopterygii</taxon>
        <taxon>Teleostei</taxon>
        <taxon>Protacanthopterygii</taxon>
        <taxon>Salmoniformes</taxon>
        <taxon>Salmonidae</taxon>
        <taxon>Coregoninae</taxon>
        <taxon>Coregonus</taxon>
    </lineage>
</organism>
<keyword evidence="1" id="KW-0732">Signal</keyword>
<dbReference type="EMBL" id="JAGTTL010000002">
    <property type="protein sequence ID" value="KAK6326637.1"/>
    <property type="molecule type" value="Genomic_DNA"/>
</dbReference>
<dbReference type="AlphaFoldDB" id="A0AAN8MGF7"/>
<evidence type="ECO:0008006" key="4">
    <source>
        <dbReference type="Google" id="ProtNLM"/>
    </source>
</evidence>
<keyword evidence="3" id="KW-1185">Reference proteome</keyword>
<feature type="chain" id="PRO_5042935845" description="Apolipoprotein A-II" evidence="1">
    <location>
        <begin position="23"/>
        <end position="263"/>
    </location>
</feature>
<feature type="signal peptide" evidence="1">
    <location>
        <begin position="1"/>
        <end position="22"/>
    </location>
</feature>
<reference evidence="2 3" key="1">
    <citation type="submission" date="2021-04" db="EMBL/GenBank/DDBJ databases">
        <authorList>
            <person name="De Guttry C."/>
            <person name="Zahm M."/>
            <person name="Klopp C."/>
            <person name="Cabau C."/>
            <person name="Louis A."/>
            <person name="Berthelot C."/>
            <person name="Parey E."/>
            <person name="Roest Crollius H."/>
            <person name="Montfort J."/>
            <person name="Robinson-Rechavi M."/>
            <person name="Bucao C."/>
            <person name="Bouchez O."/>
            <person name="Gislard M."/>
            <person name="Lluch J."/>
            <person name="Milhes M."/>
            <person name="Lampietro C."/>
            <person name="Lopez Roques C."/>
            <person name="Donnadieu C."/>
            <person name="Braasch I."/>
            <person name="Desvignes T."/>
            <person name="Postlethwait J."/>
            <person name="Bobe J."/>
            <person name="Wedekind C."/>
            <person name="Guiguen Y."/>
        </authorList>
    </citation>
    <scope>NUCLEOTIDE SEQUENCE [LARGE SCALE GENOMIC DNA]</scope>
    <source>
        <strain evidence="2">Cs_M1</strain>
        <tissue evidence="2">Blood</tissue>
    </source>
</reference>
<evidence type="ECO:0000313" key="3">
    <source>
        <dbReference type="Proteomes" id="UP001356427"/>
    </source>
</evidence>
<sequence>MPWKRMLVALLLLIQACVSIVAQTPAPGDSDSEGVLQRATEAYRAAKVKAQRIGEVVRAFAGAYYEDHIKPVADPYMDWASASTSSFWDRVQWVLTALQTTQPPEKSVIYFTGICTPTTKGEMNGKLALAFVLALQVSVCLCQVPEPDKELVEKYEDMKSVFYKRLLNAYSKLQAAVGPLTENMGQGQAAKDYIEELQGNPKFQSVVKIGTGLAQEAAPLVDKARMAGLGLYGHYVRPHVGTYLDEAIKSIKVYLDKVLPAEN</sequence>
<evidence type="ECO:0000256" key="1">
    <source>
        <dbReference type="SAM" id="SignalP"/>
    </source>
</evidence>
<accession>A0AAN8MGF7</accession>
<dbReference type="Proteomes" id="UP001356427">
    <property type="component" value="Unassembled WGS sequence"/>
</dbReference>
<comment type="caution">
    <text evidence="2">The sequence shown here is derived from an EMBL/GenBank/DDBJ whole genome shotgun (WGS) entry which is preliminary data.</text>
</comment>
<gene>
    <name evidence="2" type="ORF">J4Q44_G00022820</name>
</gene>
<protein>
    <recommendedName>
        <fullName evidence="4">Apolipoprotein A-II</fullName>
    </recommendedName>
</protein>
<dbReference type="PROSITE" id="PS51257">
    <property type="entry name" value="PROKAR_LIPOPROTEIN"/>
    <property type="match status" value="1"/>
</dbReference>
<name>A0AAN8MGF7_9TELE</name>
<proteinExistence type="predicted"/>
<evidence type="ECO:0000313" key="2">
    <source>
        <dbReference type="EMBL" id="KAK6326637.1"/>
    </source>
</evidence>